<feature type="domain" description="HAMP" evidence="10">
    <location>
        <begin position="215"/>
        <end position="267"/>
    </location>
</feature>
<dbReference type="SUPFAM" id="SSF158472">
    <property type="entry name" value="HAMP domain-like"/>
    <property type="match status" value="1"/>
</dbReference>
<gene>
    <name evidence="11" type="ORF">ACG0Z6_01570</name>
</gene>
<keyword evidence="8" id="KW-0812">Transmembrane</keyword>
<organism evidence="11 12">
    <name type="scientific">Roseateles rivi</name>
    <dbReference type="NCBI Taxonomy" id="3299028"/>
    <lineage>
        <taxon>Bacteria</taxon>
        <taxon>Pseudomonadati</taxon>
        <taxon>Pseudomonadota</taxon>
        <taxon>Betaproteobacteria</taxon>
        <taxon>Burkholderiales</taxon>
        <taxon>Sphaerotilaceae</taxon>
        <taxon>Roseateles</taxon>
    </lineage>
</organism>
<dbReference type="PROSITE" id="PS50109">
    <property type="entry name" value="HIS_KIN"/>
    <property type="match status" value="1"/>
</dbReference>
<dbReference type="InterPro" id="IPR050351">
    <property type="entry name" value="BphY/WalK/GraS-like"/>
</dbReference>
<comment type="subcellular location">
    <subcellularLocation>
        <location evidence="2">Membrane</location>
    </subcellularLocation>
</comment>
<dbReference type="SUPFAM" id="SSF55874">
    <property type="entry name" value="ATPase domain of HSP90 chaperone/DNA topoisomerase II/histidine kinase"/>
    <property type="match status" value="1"/>
</dbReference>
<dbReference type="CDD" id="cd00082">
    <property type="entry name" value="HisKA"/>
    <property type="match status" value="1"/>
</dbReference>
<sequence>MFRTKLLLALSVLGLLAVLQGAVALWAQHTAAQQVQRGRLTSDILTGFVELSANKQRLRSWTAQLLLTGEADLAVRTTLLADMRRELQQLHERSLALDALESELGESGRREQRQRSLNVLDQHVDDLAHALHRMTPTLPGADSAEVWRRMRSVFDESRGQDLRRLLLAEIEQERSATSASRMAADRALATMRAVVVGLSVTAALMTVALASYFMLSLRRPLDELMHGVQALQGGDLNVRLRESRGDEFGQVARGFNAMAAELQQHRLQEQADRAMLEQMVQSRTAELRQAHDTLQAMDGRRRRFFAEISHELRTPATAIRGEAEITLRGPDRSAAEYRQALQHIVATVEQFSQVLEDMSLLARAEVQQLALQCEWLDWPQWLQAQCQQAEVLARAQGLRMQWQIDATTPSGWGLRADAKRLRQVLGIVLDNARRYSNPGTEIELRAQVQEQRLVLTLRDQGIGINAQELPEVFERHFRGEAARRHRPDGLGLGLPIARYIVQAHEGDIKLTSAAQQGTVVQIRLPLSRLTSMGDASS</sequence>
<feature type="domain" description="Histidine kinase" evidence="9">
    <location>
        <begin position="307"/>
        <end position="528"/>
    </location>
</feature>
<dbReference type="PANTHER" id="PTHR45453">
    <property type="entry name" value="PHOSPHATE REGULON SENSOR PROTEIN PHOR"/>
    <property type="match status" value="1"/>
</dbReference>
<keyword evidence="12" id="KW-1185">Reference proteome</keyword>
<evidence type="ECO:0000256" key="6">
    <source>
        <dbReference type="ARBA" id="ARBA00022777"/>
    </source>
</evidence>
<keyword evidence="11" id="KW-0547">Nucleotide-binding</keyword>
<dbReference type="InterPro" id="IPR003660">
    <property type="entry name" value="HAMP_dom"/>
</dbReference>
<evidence type="ECO:0000256" key="3">
    <source>
        <dbReference type="ARBA" id="ARBA00012438"/>
    </source>
</evidence>
<keyword evidence="6" id="KW-0418">Kinase</keyword>
<keyword evidence="4" id="KW-0597">Phosphoprotein</keyword>
<keyword evidence="11" id="KW-0067">ATP-binding</keyword>
<reference evidence="11 12" key="1">
    <citation type="submission" date="2024-08" db="EMBL/GenBank/DDBJ databases">
        <authorList>
            <person name="Lu H."/>
        </authorList>
    </citation>
    <scope>NUCLEOTIDE SEQUENCE [LARGE SCALE GENOMIC DNA]</scope>
    <source>
        <strain evidence="11 12">BYS180W</strain>
    </source>
</reference>
<dbReference type="PROSITE" id="PS50885">
    <property type="entry name" value="HAMP"/>
    <property type="match status" value="1"/>
</dbReference>
<keyword evidence="5" id="KW-0808">Transferase</keyword>
<keyword evidence="8" id="KW-1133">Transmembrane helix</keyword>
<evidence type="ECO:0000256" key="8">
    <source>
        <dbReference type="SAM" id="Phobius"/>
    </source>
</evidence>
<evidence type="ECO:0000313" key="11">
    <source>
        <dbReference type="EMBL" id="MFG6446925.1"/>
    </source>
</evidence>
<protein>
    <recommendedName>
        <fullName evidence="3">histidine kinase</fullName>
        <ecNumber evidence="3">2.7.13.3</ecNumber>
    </recommendedName>
</protein>
<dbReference type="InterPro" id="IPR003594">
    <property type="entry name" value="HATPase_dom"/>
</dbReference>
<dbReference type="InterPro" id="IPR005467">
    <property type="entry name" value="His_kinase_dom"/>
</dbReference>
<dbReference type="InterPro" id="IPR036890">
    <property type="entry name" value="HATPase_C_sf"/>
</dbReference>
<keyword evidence="8" id="KW-0472">Membrane</keyword>
<dbReference type="EC" id="2.7.13.3" evidence="3"/>
<dbReference type="Pfam" id="PF02518">
    <property type="entry name" value="HATPase_c"/>
    <property type="match status" value="1"/>
</dbReference>
<evidence type="ECO:0000256" key="2">
    <source>
        <dbReference type="ARBA" id="ARBA00004370"/>
    </source>
</evidence>
<evidence type="ECO:0000256" key="7">
    <source>
        <dbReference type="ARBA" id="ARBA00023012"/>
    </source>
</evidence>
<proteinExistence type="predicted"/>
<dbReference type="CDD" id="cd06225">
    <property type="entry name" value="HAMP"/>
    <property type="match status" value="1"/>
</dbReference>
<dbReference type="PANTHER" id="PTHR45453:SF1">
    <property type="entry name" value="PHOSPHATE REGULON SENSOR PROTEIN PHOR"/>
    <property type="match status" value="1"/>
</dbReference>
<evidence type="ECO:0000256" key="5">
    <source>
        <dbReference type="ARBA" id="ARBA00022679"/>
    </source>
</evidence>
<dbReference type="GO" id="GO:0005524">
    <property type="term" value="F:ATP binding"/>
    <property type="evidence" value="ECO:0007669"/>
    <property type="project" value="UniProtKB-KW"/>
</dbReference>
<evidence type="ECO:0000259" key="9">
    <source>
        <dbReference type="PROSITE" id="PS50109"/>
    </source>
</evidence>
<comment type="caution">
    <text evidence="11">The sequence shown here is derived from an EMBL/GenBank/DDBJ whole genome shotgun (WGS) entry which is preliminary data.</text>
</comment>
<comment type="catalytic activity">
    <reaction evidence="1">
        <text>ATP + protein L-histidine = ADP + protein N-phospho-L-histidine.</text>
        <dbReference type="EC" id="2.7.13.3"/>
    </reaction>
</comment>
<dbReference type="Gene3D" id="3.30.565.10">
    <property type="entry name" value="Histidine kinase-like ATPase, C-terminal domain"/>
    <property type="match status" value="1"/>
</dbReference>
<dbReference type="SMART" id="SM00388">
    <property type="entry name" value="HisKA"/>
    <property type="match status" value="1"/>
</dbReference>
<dbReference type="Gene3D" id="6.10.340.10">
    <property type="match status" value="1"/>
</dbReference>
<dbReference type="InterPro" id="IPR036097">
    <property type="entry name" value="HisK_dim/P_sf"/>
</dbReference>
<dbReference type="Pfam" id="PF00512">
    <property type="entry name" value="HisKA"/>
    <property type="match status" value="1"/>
</dbReference>
<keyword evidence="7" id="KW-0902">Two-component regulatory system</keyword>
<dbReference type="CDD" id="cd00075">
    <property type="entry name" value="HATPase"/>
    <property type="match status" value="1"/>
</dbReference>
<dbReference type="RefSeq" id="WP_394458206.1">
    <property type="nucleotide sequence ID" value="NZ_JBIGHZ010000001.1"/>
</dbReference>
<dbReference type="Proteomes" id="UP001606099">
    <property type="component" value="Unassembled WGS sequence"/>
</dbReference>
<evidence type="ECO:0000256" key="1">
    <source>
        <dbReference type="ARBA" id="ARBA00000085"/>
    </source>
</evidence>
<feature type="transmembrane region" description="Helical" evidence="8">
    <location>
        <begin position="193"/>
        <end position="215"/>
    </location>
</feature>
<dbReference type="PRINTS" id="PR00344">
    <property type="entry name" value="BCTRLSENSOR"/>
</dbReference>
<name>A0ABW7FRG5_9BURK</name>
<dbReference type="Gene3D" id="1.10.287.130">
    <property type="match status" value="1"/>
</dbReference>
<evidence type="ECO:0000259" key="10">
    <source>
        <dbReference type="PROSITE" id="PS50885"/>
    </source>
</evidence>
<dbReference type="InterPro" id="IPR004358">
    <property type="entry name" value="Sig_transdc_His_kin-like_C"/>
</dbReference>
<dbReference type="SUPFAM" id="SSF47384">
    <property type="entry name" value="Homodimeric domain of signal transducing histidine kinase"/>
    <property type="match status" value="1"/>
</dbReference>
<dbReference type="SMART" id="SM00304">
    <property type="entry name" value="HAMP"/>
    <property type="match status" value="1"/>
</dbReference>
<accession>A0ABW7FRG5</accession>
<dbReference type="EMBL" id="JBIGHZ010000001">
    <property type="protein sequence ID" value="MFG6446925.1"/>
    <property type="molecule type" value="Genomic_DNA"/>
</dbReference>
<dbReference type="Pfam" id="PF00672">
    <property type="entry name" value="HAMP"/>
    <property type="match status" value="1"/>
</dbReference>
<evidence type="ECO:0000313" key="12">
    <source>
        <dbReference type="Proteomes" id="UP001606099"/>
    </source>
</evidence>
<dbReference type="InterPro" id="IPR003661">
    <property type="entry name" value="HisK_dim/P_dom"/>
</dbReference>
<dbReference type="SMART" id="SM00387">
    <property type="entry name" value="HATPase_c"/>
    <property type="match status" value="1"/>
</dbReference>
<evidence type="ECO:0000256" key="4">
    <source>
        <dbReference type="ARBA" id="ARBA00022553"/>
    </source>
</evidence>